<dbReference type="Gene3D" id="2.40.128.110">
    <property type="entry name" value="Lipid/polyisoprenoid-binding, YceI-like"/>
    <property type="match status" value="1"/>
</dbReference>
<keyword evidence="1" id="KW-1133">Transmembrane helix</keyword>
<evidence type="ECO:0000256" key="1">
    <source>
        <dbReference type="SAM" id="Phobius"/>
    </source>
</evidence>
<dbReference type="EMBL" id="CP042476">
    <property type="protein sequence ID" value="QED38138.1"/>
    <property type="molecule type" value="Genomic_DNA"/>
</dbReference>
<keyword evidence="1" id="KW-0812">Transmembrane</keyword>
<keyword evidence="3" id="KW-1185">Reference proteome</keyword>
<dbReference type="KEGG" id="anp:FK178_10570"/>
<evidence type="ECO:0000313" key="2">
    <source>
        <dbReference type="EMBL" id="QED38138.1"/>
    </source>
</evidence>
<organism evidence="2 3">
    <name type="scientific">Antarcticibacterium arcticum</name>
    <dbReference type="NCBI Taxonomy" id="2585771"/>
    <lineage>
        <taxon>Bacteria</taxon>
        <taxon>Pseudomonadati</taxon>
        <taxon>Bacteroidota</taxon>
        <taxon>Flavobacteriia</taxon>
        <taxon>Flavobacteriales</taxon>
        <taxon>Flavobacteriaceae</taxon>
        <taxon>Antarcticibacterium</taxon>
    </lineage>
</organism>
<name>A0A5B8YLN3_9FLAO</name>
<proteinExistence type="predicted"/>
<dbReference type="InterPro" id="IPR036761">
    <property type="entry name" value="TTHA0802/YceI-like_sf"/>
</dbReference>
<dbReference type="AlphaFoldDB" id="A0A5B8YLN3"/>
<dbReference type="Proteomes" id="UP000321954">
    <property type="component" value="Chromosome"/>
</dbReference>
<reference evidence="2 3" key="1">
    <citation type="submission" date="2019-08" db="EMBL/GenBank/DDBJ databases">
        <title>Antarcticibacterium arcticum sp. nov., a bacterium isolated from marine sediment of the Canadian Beaufort Sea.</title>
        <authorList>
            <person name="Lee Y.M."/>
            <person name="Baek K."/>
            <person name="Lee D.-H."/>
            <person name="Shin S.C."/>
            <person name="Jin Y.K."/>
            <person name="Park Y."/>
        </authorList>
    </citation>
    <scope>NUCLEOTIDE SEQUENCE [LARGE SCALE GENOMIC DNA]</scope>
    <source>
        <strain evidence="2 3">PAMC 28998</strain>
    </source>
</reference>
<dbReference type="SUPFAM" id="SSF101874">
    <property type="entry name" value="YceI-like"/>
    <property type="match status" value="1"/>
</dbReference>
<evidence type="ECO:0000313" key="3">
    <source>
        <dbReference type="Proteomes" id="UP000321954"/>
    </source>
</evidence>
<dbReference type="OrthoDB" id="1121590at2"/>
<gene>
    <name evidence="2" type="ORF">FK178_10570</name>
</gene>
<keyword evidence="1" id="KW-0472">Membrane</keyword>
<feature type="transmembrane region" description="Helical" evidence="1">
    <location>
        <begin position="18"/>
        <end position="43"/>
    </location>
</feature>
<sequence length="215" mass="23756">MGLNKPGVPDINEMGAGIIQITIAMKIFKIITFLLMFTTLGFAQSASSNKTVNILPNSKLTITGDTNISDFSCAFNSQMIPSTRKVKVKEVNSEFHFENAILKLDNTGFDCGSKGINKDFHALIKTEEYPEISLELKKLCINTPSQATADLFISIAGKTKAYKLPVKIVDGKIPQYKGNLSLNINDFNLKPPKKVFGLIVVKEDIDINFHLNVEK</sequence>
<protein>
    <submittedName>
        <fullName evidence="2">YceI family protein</fullName>
    </submittedName>
</protein>
<accession>A0A5B8YLN3</accession>